<sequence length="94" mass="10012">MVVFCCENAISSEKRHSFCVLHPHVAPVKLCLPADMTVAKPDPAGVDATSQAGWTSVRDGRLRPTMPHKPGISSSCGTICPIIHLISTRTGDTT</sequence>
<proteinExistence type="predicted"/>
<accession>A0A3S5AQV4</accession>
<protein>
    <submittedName>
        <fullName evidence="1">Uncharacterized protein</fullName>
    </submittedName>
</protein>
<evidence type="ECO:0000313" key="2">
    <source>
        <dbReference type="Proteomes" id="UP000784294"/>
    </source>
</evidence>
<dbReference type="AlphaFoldDB" id="A0A3S5AQV4"/>
<dbReference type="EMBL" id="CAAALY010278290">
    <property type="protein sequence ID" value="VEL43027.1"/>
    <property type="molecule type" value="Genomic_DNA"/>
</dbReference>
<feature type="non-terminal residue" evidence="1">
    <location>
        <position position="94"/>
    </location>
</feature>
<dbReference type="Proteomes" id="UP000784294">
    <property type="component" value="Unassembled WGS sequence"/>
</dbReference>
<organism evidence="1 2">
    <name type="scientific">Protopolystoma xenopodis</name>
    <dbReference type="NCBI Taxonomy" id="117903"/>
    <lineage>
        <taxon>Eukaryota</taxon>
        <taxon>Metazoa</taxon>
        <taxon>Spiralia</taxon>
        <taxon>Lophotrochozoa</taxon>
        <taxon>Platyhelminthes</taxon>
        <taxon>Monogenea</taxon>
        <taxon>Polyopisthocotylea</taxon>
        <taxon>Polystomatidea</taxon>
        <taxon>Polystomatidae</taxon>
        <taxon>Protopolystoma</taxon>
    </lineage>
</organism>
<gene>
    <name evidence="1" type="ORF">PXEA_LOCUS36467</name>
</gene>
<reference evidence="1" key="1">
    <citation type="submission" date="2018-11" db="EMBL/GenBank/DDBJ databases">
        <authorList>
            <consortium name="Pathogen Informatics"/>
        </authorList>
    </citation>
    <scope>NUCLEOTIDE SEQUENCE</scope>
</reference>
<evidence type="ECO:0000313" key="1">
    <source>
        <dbReference type="EMBL" id="VEL43027.1"/>
    </source>
</evidence>
<name>A0A3S5AQV4_9PLAT</name>
<comment type="caution">
    <text evidence="1">The sequence shown here is derived from an EMBL/GenBank/DDBJ whole genome shotgun (WGS) entry which is preliminary data.</text>
</comment>
<keyword evidence="2" id="KW-1185">Reference proteome</keyword>